<dbReference type="SUPFAM" id="SSF52540">
    <property type="entry name" value="P-loop containing nucleoside triphosphate hydrolases"/>
    <property type="match status" value="1"/>
</dbReference>
<dbReference type="Pfam" id="PF24883">
    <property type="entry name" value="NPHP3_N"/>
    <property type="match status" value="1"/>
</dbReference>
<accession>A0A507AMN4</accession>
<dbReference type="GeneID" id="41975430"/>
<dbReference type="Proteomes" id="UP000319257">
    <property type="component" value="Unassembled WGS sequence"/>
</dbReference>
<dbReference type="PROSITE" id="PS50837">
    <property type="entry name" value="NACHT"/>
    <property type="match status" value="1"/>
</dbReference>
<evidence type="ECO:0000313" key="4">
    <source>
        <dbReference type="Proteomes" id="UP000319257"/>
    </source>
</evidence>
<dbReference type="PANTHER" id="PTHR10039:SF16">
    <property type="entry name" value="GPI INOSITOL-DEACYLASE"/>
    <property type="match status" value="1"/>
</dbReference>
<comment type="caution">
    <text evidence="3">The sequence shown here is derived from an EMBL/GenBank/DDBJ whole genome shotgun (WGS) entry which is preliminary data.</text>
</comment>
<dbReference type="PANTHER" id="PTHR10039">
    <property type="entry name" value="AMELOGENIN"/>
    <property type="match status" value="1"/>
</dbReference>
<keyword evidence="1" id="KW-0677">Repeat</keyword>
<protein>
    <recommendedName>
        <fullName evidence="2">NACHT domain-containing protein</fullName>
    </recommendedName>
</protein>
<keyword evidence="4" id="KW-1185">Reference proteome</keyword>
<gene>
    <name evidence="3" type="ORF">E0L32_007983</name>
</gene>
<dbReference type="InterPro" id="IPR027417">
    <property type="entry name" value="P-loop_NTPase"/>
</dbReference>
<reference evidence="3 4" key="1">
    <citation type="submission" date="2019-06" db="EMBL/GenBank/DDBJ databases">
        <title>Draft genome sequence of the filamentous fungus Phialemoniopsis curvata isolated from diesel fuel.</title>
        <authorList>
            <person name="Varaljay V.A."/>
            <person name="Lyon W.J."/>
            <person name="Crouch A.L."/>
            <person name="Drake C.E."/>
            <person name="Hollomon J.M."/>
            <person name="Nadeau L.J."/>
            <person name="Nunn H.S."/>
            <person name="Stevenson B.S."/>
            <person name="Bojanowski C.L."/>
            <person name="Crookes-Goodson W.J."/>
        </authorList>
    </citation>
    <scope>NUCLEOTIDE SEQUENCE [LARGE SCALE GENOMIC DNA]</scope>
    <source>
        <strain evidence="3 4">D216</strain>
    </source>
</reference>
<dbReference type="InParanoid" id="A0A507AMN4"/>
<dbReference type="InterPro" id="IPR007111">
    <property type="entry name" value="NACHT_NTPase"/>
</dbReference>
<dbReference type="OrthoDB" id="194358at2759"/>
<proteinExistence type="predicted"/>
<dbReference type="Pfam" id="PF17111">
    <property type="entry name" value="PigL_N"/>
    <property type="match status" value="1"/>
</dbReference>
<organism evidence="3 4">
    <name type="scientific">Thyridium curvatum</name>
    <dbReference type="NCBI Taxonomy" id="1093900"/>
    <lineage>
        <taxon>Eukaryota</taxon>
        <taxon>Fungi</taxon>
        <taxon>Dikarya</taxon>
        <taxon>Ascomycota</taxon>
        <taxon>Pezizomycotina</taxon>
        <taxon>Sordariomycetes</taxon>
        <taxon>Sordariomycetidae</taxon>
        <taxon>Thyridiales</taxon>
        <taxon>Thyridiaceae</taxon>
        <taxon>Thyridium</taxon>
    </lineage>
</organism>
<dbReference type="InterPro" id="IPR031348">
    <property type="entry name" value="PigL_N"/>
</dbReference>
<dbReference type="Gene3D" id="3.40.50.300">
    <property type="entry name" value="P-loop containing nucleotide triphosphate hydrolases"/>
    <property type="match status" value="1"/>
</dbReference>
<sequence length="974" mass="111567">MGLRKRQGSFNIHQDPISLRSPFKRAQLADYDRKRIMEVLGVAANIAAIIQIADRVIELCRYYIGSATDAPSDLRVMLLETSSMRAVLDNLRFLQDSGHCPEIIKDLEKSGGPVQGCQTVIAEFERLLPRRADPTNGSTKRRFEDMMKILAWPLKESKARKLLRELSSYKATIEFALTTDITQGVKEIKHTTQAIQDTLTDVQQQQVYEWLRDTDPSDLHDIACSQYEYGTGDWILQHENWTEWRAGKSRCLWIHGIPGAGKTVLLSHLYRVLSQDKDSLEPGCMFTYYYCYYNRSQDEAVPLLKWIISEICYASPSIPSKVLDMCKRGRRASVSQLLNILEMAIMGVQRAYVFVDALDESKPRDGILRVLRDLVTDARFSKIHILATSREYVEIEETMAPISRKISMKSWLLDEALEVYIRSQLSKHRILKLWSKDLQEEVYKALADNANGIRLRYDRNVIVNALASLPVTLDETYERLFLEIPADARLTVHFTLQWIYLWNKRNPHAHTQFPRDALNSIIHHSVLRHGDGVAHLDYNDRAILEFCGCLVTQNSSGHDTLSLAHYTVWEFLVSPRIKVGTAASFYVDEIQADRIAVRTALEVCADEEIVPKTNQEMDALIHTAWNHDYSCILSVCAFFFVDVIEDGWRRPREIFDILEESESLVAKLLDASKPLFKRFELYFRCRGLVARQKFTDLGLQPCLWHHRRISPYPGDRVQTLINCMGFLVMMGDKYVGTKNFFNEMPQNTDVFEVQIAVEIPFRRPIMPGFESIQLRGSVLNIVSFWLSSLPCWETWFDALSKTFDLTKQLQMVVGHHGYSDCRICAKDKECGFLEQILSLREPRLWPRSSVTLLQIAVGNRDPIAVKHLLRAGADPNETGDCSEPLLEKGAFFATFDHLHGLSPLYILRKVDIVYTITHLPEHRFSRDSAHRKGLGPEIEAYLLHAGATEFKRHCSASCLACDGKSVQKEVQEHS</sequence>
<name>A0A507AMN4_9PEZI</name>
<dbReference type="AlphaFoldDB" id="A0A507AMN4"/>
<dbReference type="EMBL" id="SKBQ01000050">
    <property type="protein sequence ID" value="TPX11122.1"/>
    <property type="molecule type" value="Genomic_DNA"/>
</dbReference>
<dbReference type="InterPro" id="IPR056884">
    <property type="entry name" value="NPHP3-like_N"/>
</dbReference>
<evidence type="ECO:0000313" key="3">
    <source>
        <dbReference type="EMBL" id="TPX11122.1"/>
    </source>
</evidence>
<dbReference type="RefSeq" id="XP_030992833.1">
    <property type="nucleotide sequence ID" value="XM_031142788.1"/>
</dbReference>
<evidence type="ECO:0000259" key="2">
    <source>
        <dbReference type="PROSITE" id="PS50837"/>
    </source>
</evidence>
<feature type="domain" description="NACHT" evidence="2">
    <location>
        <begin position="250"/>
        <end position="390"/>
    </location>
</feature>
<dbReference type="STRING" id="1093900.A0A507AMN4"/>
<evidence type="ECO:0000256" key="1">
    <source>
        <dbReference type="ARBA" id="ARBA00022737"/>
    </source>
</evidence>